<comment type="subunit">
    <text evidence="4 9">Homodimer.</text>
</comment>
<evidence type="ECO:0000256" key="6">
    <source>
        <dbReference type="ARBA" id="ARBA00022756"/>
    </source>
</evidence>
<sequence length="389" mass="41538">MNPPPQEARWKEALATLRAAGLWRELQPLQPQGDDGIRLRDAQGHALLSFASNDYLGLAGHAALRAAAQEEMALSGVGAGAAPLLGGERPVHAALTEALARWLGVEAVLLFGSGYLANLGIFAALVGRSDGIYADRLNHASLVDGARLAGAHLGRYRHGDLDHLETLLQRHSGGRRWIVSDGVFSMDGDIAPLADLARLAERYDATIILDEAHAFGVIGAGGRGSVAHWQLDPARVGVRMGTLGKAFGVYGAFVAGSQPLIDLLRHRARSFVYHTAFPPMLAAAALAALGLVEGEEWRRERLRSHVRHLHGATTPGVWMPSDTPIQPLLVGEAGHSLALSRALREQGLYVPAVRPPTVPVGAARLRITLSAAHAPEDVDRLRLALEQCR</sequence>
<evidence type="ECO:0000259" key="10">
    <source>
        <dbReference type="Pfam" id="PF00155"/>
    </source>
</evidence>
<evidence type="ECO:0000256" key="5">
    <source>
        <dbReference type="ARBA" id="ARBA00022679"/>
    </source>
</evidence>
<gene>
    <name evidence="9" type="primary">bioF</name>
    <name evidence="11" type="ORF">EC580_01295</name>
</gene>
<dbReference type="AlphaFoldDB" id="A0A3M8RXX9"/>
<feature type="modified residue" description="N6-(pyridoxal phosphate)lysine" evidence="9">
    <location>
        <position position="245"/>
    </location>
</feature>
<evidence type="ECO:0000256" key="1">
    <source>
        <dbReference type="ARBA" id="ARBA00001933"/>
    </source>
</evidence>
<dbReference type="PANTHER" id="PTHR13693">
    <property type="entry name" value="CLASS II AMINOTRANSFERASE/8-AMINO-7-OXONONANOATE SYNTHASE"/>
    <property type="match status" value="1"/>
</dbReference>
<feature type="domain" description="Aminotransferase class I/classII large" evidence="10">
    <location>
        <begin position="48"/>
        <end position="381"/>
    </location>
</feature>
<comment type="pathway">
    <text evidence="2 9">Cofactor biosynthesis; biotin biosynthesis.</text>
</comment>
<dbReference type="InterPro" id="IPR015421">
    <property type="entry name" value="PyrdxlP-dep_Trfase_major"/>
</dbReference>
<comment type="caution">
    <text evidence="11">The sequence shown here is derived from an EMBL/GenBank/DDBJ whole genome shotgun (WGS) entry which is preliminary data.</text>
</comment>
<feature type="binding site" evidence="9">
    <location>
        <position position="185"/>
    </location>
    <ligand>
        <name>pyridoxal 5'-phosphate</name>
        <dbReference type="ChEBI" id="CHEBI:597326"/>
    </ligand>
</feature>
<dbReference type="UniPathway" id="UPA00078"/>
<dbReference type="OrthoDB" id="9807157at2"/>
<evidence type="ECO:0000256" key="2">
    <source>
        <dbReference type="ARBA" id="ARBA00004746"/>
    </source>
</evidence>
<dbReference type="InterPro" id="IPR015422">
    <property type="entry name" value="PyrdxlP-dep_Trfase_small"/>
</dbReference>
<keyword evidence="6 9" id="KW-0093">Biotin biosynthesis</keyword>
<dbReference type="RefSeq" id="WP_123101477.1">
    <property type="nucleotide sequence ID" value="NZ_CP127527.1"/>
</dbReference>
<evidence type="ECO:0000256" key="4">
    <source>
        <dbReference type="ARBA" id="ARBA00011738"/>
    </source>
</evidence>
<dbReference type="HAMAP" id="MF_01693">
    <property type="entry name" value="BioF_aminotrans_2"/>
    <property type="match status" value="1"/>
</dbReference>
<name>A0A3M8RXX9_9PROT</name>
<dbReference type="PANTHER" id="PTHR13693:SF100">
    <property type="entry name" value="8-AMINO-7-OXONONANOATE SYNTHASE"/>
    <property type="match status" value="1"/>
</dbReference>
<dbReference type="Pfam" id="PF00155">
    <property type="entry name" value="Aminotran_1_2"/>
    <property type="match status" value="1"/>
</dbReference>
<dbReference type="InterPro" id="IPR001917">
    <property type="entry name" value="Aminotrans_II_pyridoxalP_BS"/>
</dbReference>
<evidence type="ECO:0000256" key="3">
    <source>
        <dbReference type="ARBA" id="ARBA00010008"/>
    </source>
</evidence>
<keyword evidence="7 9" id="KW-0663">Pyridoxal phosphate</keyword>
<protein>
    <recommendedName>
        <fullName evidence="9">8-amino-7-oxononanoate synthase</fullName>
        <shortName evidence="9">AONS</shortName>
        <ecNumber evidence="9">2.3.1.47</ecNumber>
    </recommendedName>
    <alternativeName>
        <fullName evidence="9">7-keto-8-amino-pelargonic acid synthase</fullName>
        <shortName evidence="9">7-KAP synthase</shortName>
        <shortName evidence="9">KAPA synthase</shortName>
    </alternativeName>
    <alternativeName>
        <fullName evidence="9">8-amino-7-ketopelargonate synthase</fullName>
    </alternativeName>
</protein>
<feature type="binding site" evidence="9">
    <location>
        <position position="213"/>
    </location>
    <ligand>
        <name>pyridoxal 5'-phosphate</name>
        <dbReference type="ChEBI" id="CHEBI:597326"/>
    </ligand>
</feature>
<evidence type="ECO:0000256" key="7">
    <source>
        <dbReference type="ARBA" id="ARBA00022898"/>
    </source>
</evidence>
<dbReference type="GO" id="GO:0009102">
    <property type="term" value="P:biotin biosynthetic process"/>
    <property type="evidence" value="ECO:0007669"/>
    <property type="project" value="UniProtKB-UniRule"/>
</dbReference>
<comment type="cofactor">
    <cofactor evidence="1 9">
        <name>pyridoxal 5'-phosphate</name>
        <dbReference type="ChEBI" id="CHEBI:597326"/>
    </cofactor>
</comment>
<dbReference type="SUPFAM" id="SSF53383">
    <property type="entry name" value="PLP-dependent transferases"/>
    <property type="match status" value="1"/>
</dbReference>
<organism evidence="11">
    <name type="scientific">Acidithiobacillus sulfuriphilus</name>
    <dbReference type="NCBI Taxonomy" id="1867749"/>
    <lineage>
        <taxon>Bacteria</taxon>
        <taxon>Pseudomonadati</taxon>
        <taxon>Pseudomonadota</taxon>
        <taxon>Acidithiobacillia</taxon>
        <taxon>Acidithiobacillales</taxon>
        <taxon>Acidithiobacillaceae</taxon>
        <taxon>Acidithiobacillus</taxon>
    </lineage>
</organism>
<evidence type="ECO:0000256" key="9">
    <source>
        <dbReference type="HAMAP-Rule" id="MF_01693"/>
    </source>
</evidence>
<dbReference type="InterPro" id="IPR015424">
    <property type="entry name" value="PyrdxlP-dep_Trfase"/>
</dbReference>
<proteinExistence type="inferred from homology"/>
<dbReference type="PROSITE" id="PS00599">
    <property type="entry name" value="AA_TRANSFER_CLASS_2"/>
    <property type="match status" value="1"/>
</dbReference>
<accession>A0A3M8RXX9</accession>
<dbReference type="GO" id="GO:0008710">
    <property type="term" value="F:8-amino-7-oxononanoate synthase activity"/>
    <property type="evidence" value="ECO:0007669"/>
    <property type="project" value="UniProtKB-UniRule"/>
</dbReference>
<dbReference type="Gene3D" id="3.40.640.10">
    <property type="entry name" value="Type I PLP-dependent aspartate aminotransferase-like (Major domain)"/>
    <property type="match status" value="1"/>
</dbReference>
<dbReference type="Gene3D" id="3.90.1150.10">
    <property type="entry name" value="Aspartate Aminotransferase, domain 1"/>
    <property type="match status" value="1"/>
</dbReference>
<reference evidence="11" key="1">
    <citation type="submission" date="2018-10" db="EMBL/GenBank/DDBJ databases">
        <title>Acidithiobacillus sulfuriphilus sp. nov.: an extremely acidophilic sulfur-oxidizing chemolithotroph isolated from a neutral pH environment.</title>
        <authorList>
            <person name="Falagan C."/>
            <person name="Moya-Beltran A."/>
            <person name="Quatrini R."/>
            <person name="Johnson D.B."/>
        </authorList>
    </citation>
    <scope>NUCLEOTIDE SEQUENCE [LARGE SCALE GENOMIC DNA]</scope>
    <source>
        <strain evidence="11">CJ-2</strain>
    </source>
</reference>
<evidence type="ECO:0000256" key="8">
    <source>
        <dbReference type="ARBA" id="ARBA00047715"/>
    </source>
</evidence>
<feature type="binding site" evidence="9">
    <location>
        <position position="24"/>
    </location>
    <ligand>
        <name>substrate</name>
    </ligand>
</feature>
<feature type="binding site" evidence="9">
    <location>
        <position position="242"/>
    </location>
    <ligand>
        <name>pyridoxal 5'-phosphate</name>
        <dbReference type="ChEBI" id="CHEBI:597326"/>
    </ligand>
</feature>
<feature type="binding site" evidence="9">
    <location>
        <begin position="114"/>
        <end position="115"/>
    </location>
    <ligand>
        <name>pyridoxal 5'-phosphate</name>
        <dbReference type="ChEBI" id="CHEBI:597326"/>
    </ligand>
</feature>
<evidence type="ECO:0000313" key="11">
    <source>
        <dbReference type="EMBL" id="RNF72194.1"/>
    </source>
</evidence>
<feature type="binding site" evidence="9">
    <location>
        <position position="357"/>
    </location>
    <ligand>
        <name>substrate</name>
    </ligand>
</feature>
<feature type="binding site" evidence="9">
    <location>
        <position position="139"/>
    </location>
    <ligand>
        <name>substrate</name>
    </ligand>
</feature>
<dbReference type="InterPro" id="IPR022834">
    <property type="entry name" value="AONS_Proteobacteria"/>
</dbReference>
<dbReference type="GO" id="GO:0030170">
    <property type="term" value="F:pyridoxal phosphate binding"/>
    <property type="evidence" value="ECO:0007669"/>
    <property type="project" value="UniProtKB-UniRule"/>
</dbReference>
<comment type="similarity">
    <text evidence="3 9">Belongs to the class-II pyridoxal-phosphate-dependent aminotransferase family. BioF subfamily.</text>
</comment>
<comment type="function">
    <text evidence="9">Catalyzes the decarboxylative condensation of pimeloyl-[acyl-carrier protein] and L-alanine to produce 8-amino-7-oxononanoate (AON), [acyl-carrier protein], and carbon dioxide.</text>
</comment>
<keyword evidence="5 9" id="KW-0808">Transferase</keyword>
<dbReference type="InterPro" id="IPR050087">
    <property type="entry name" value="AON_synthase_class-II"/>
</dbReference>
<comment type="catalytic activity">
    <reaction evidence="8 9">
        <text>6-carboxyhexanoyl-[ACP] + L-alanine + H(+) = (8S)-8-amino-7-oxononanoate + holo-[ACP] + CO2</text>
        <dbReference type="Rhea" id="RHEA:42288"/>
        <dbReference type="Rhea" id="RHEA-COMP:9685"/>
        <dbReference type="Rhea" id="RHEA-COMP:9955"/>
        <dbReference type="ChEBI" id="CHEBI:15378"/>
        <dbReference type="ChEBI" id="CHEBI:16526"/>
        <dbReference type="ChEBI" id="CHEBI:57972"/>
        <dbReference type="ChEBI" id="CHEBI:64479"/>
        <dbReference type="ChEBI" id="CHEBI:78846"/>
        <dbReference type="ChEBI" id="CHEBI:149468"/>
        <dbReference type="EC" id="2.3.1.47"/>
    </reaction>
</comment>
<dbReference type="EC" id="2.3.1.47" evidence="9"/>
<dbReference type="InterPro" id="IPR004839">
    <property type="entry name" value="Aminotransferase_I/II_large"/>
</dbReference>
<dbReference type="EMBL" id="RIZI01000087">
    <property type="protein sequence ID" value="RNF72194.1"/>
    <property type="molecule type" value="Genomic_DNA"/>
</dbReference>